<dbReference type="OrthoDB" id="3716589at2"/>
<feature type="transmembrane region" description="Helical" evidence="1">
    <location>
        <begin position="247"/>
        <end position="264"/>
    </location>
</feature>
<keyword evidence="1" id="KW-1133">Transmembrane helix</keyword>
<keyword evidence="1" id="KW-0472">Membrane</keyword>
<keyword evidence="2" id="KW-0067">ATP-binding</keyword>
<keyword evidence="1" id="KW-0812">Transmembrane</keyword>
<proteinExistence type="predicted"/>
<evidence type="ECO:0000313" key="2">
    <source>
        <dbReference type="EMBL" id="KFI70693.1"/>
    </source>
</evidence>
<feature type="transmembrane region" description="Helical" evidence="1">
    <location>
        <begin position="21"/>
        <end position="38"/>
    </location>
</feature>
<comment type="caution">
    <text evidence="2">The sequence shown here is derived from an EMBL/GenBank/DDBJ whole genome shotgun (WGS) entry which is preliminary data.</text>
</comment>
<dbReference type="Proteomes" id="UP000029060">
    <property type="component" value="Unassembled WGS sequence"/>
</dbReference>
<keyword evidence="2" id="KW-0547">Nucleotide-binding</keyword>
<dbReference type="GO" id="GO:0005524">
    <property type="term" value="F:ATP binding"/>
    <property type="evidence" value="ECO:0007669"/>
    <property type="project" value="UniProtKB-KW"/>
</dbReference>
<dbReference type="AlphaFoldDB" id="A0A087BI43"/>
<dbReference type="STRING" id="78345.BMERY_0107"/>
<organism evidence="2 3">
    <name type="scientific">Bifidobacterium merycicum</name>
    <dbReference type="NCBI Taxonomy" id="78345"/>
    <lineage>
        <taxon>Bacteria</taxon>
        <taxon>Bacillati</taxon>
        <taxon>Actinomycetota</taxon>
        <taxon>Actinomycetes</taxon>
        <taxon>Bifidobacteriales</taxon>
        <taxon>Bifidobacteriaceae</taxon>
        <taxon>Bifidobacterium</taxon>
    </lineage>
</organism>
<dbReference type="eggNOG" id="ENOG50340R4">
    <property type="taxonomic scope" value="Bacteria"/>
</dbReference>
<name>A0A087BI43_9BIFI</name>
<dbReference type="RefSeq" id="WP_033523653.1">
    <property type="nucleotide sequence ID" value="NZ_CAMGZS010000003.1"/>
</dbReference>
<evidence type="ECO:0000313" key="3">
    <source>
        <dbReference type="Proteomes" id="UP000029060"/>
    </source>
</evidence>
<dbReference type="EMBL" id="JGZC01000005">
    <property type="protein sequence ID" value="KFI70693.1"/>
    <property type="molecule type" value="Genomic_DNA"/>
</dbReference>
<sequence length="360" mass="38033">MRIRSVVSEAMRNIGSGVSRAFTMFLVMLIAGTLLGGYEAMNVIGLETEASERIRSDADVKSIVGGDVDGGACDRLAGVLGDSASAGAMRAGSRIVMQATPGKDIASYEVTSDMLRLIVSGMSGMRADASGVWISSDVAGDFGLACGSLMRTDTGTVRVAGVFDWPNDGRDTRFAYAVIVPVSSDASMFNECWVKQWPQSEQSESLLYSTLVVSGRGGGGAGVTQVNRGFDARYDAWASYMNRQTRWMPWVGFAVGVLVGVVAVRRRRLEYAGALHSGQGKGSQLLGIMIETSIWSGLATLCSCVLLVAYCARMGGSDPSGVLLGAVRAPVAMFAGSVTAAVAAGAFVRQSQLFRYFKKR</sequence>
<evidence type="ECO:0000256" key="1">
    <source>
        <dbReference type="SAM" id="Phobius"/>
    </source>
</evidence>
<feature type="transmembrane region" description="Helical" evidence="1">
    <location>
        <begin position="285"/>
        <end position="309"/>
    </location>
</feature>
<feature type="transmembrane region" description="Helical" evidence="1">
    <location>
        <begin position="329"/>
        <end position="348"/>
    </location>
</feature>
<keyword evidence="3" id="KW-1185">Reference proteome</keyword>
<reference evidence="2 3" key="1">
    <citation type="submission" date="2014-03" db="EMBL/GenBank/DDBJ databases">
        <title>Genomics of Bifidobacteria.</title>
        <authorList>
            <person name="Ventura M."/>
            <person name="Milani C."/>
            <person name="Lugli G.A."/>
        </authorList>
    </citation>
    <scope>NUCLEOTIDE SEQUENCE [LARGE SCALE GENOMIC DNA]</scope>
    <source>
        <strain evidence="2 3">LMG 11341</strain>
    </source>
</reference>
<protein>
    <submittedName>
        <fullName evidence="2">ABC transporter, ATP-binding protein</fullName>
    </submittedName>
</protein>
<accession>A0A087BI43</accession>
<gene>
    <name evidence="2" type="ORF">BMERY_0107</name>
</gene>